<organism evidence="1 2">
    <name type="scientific">Dietzia cercidiphylli</name>
    <dbReference type="NCBI Taxonomy" id="498199"/>
    <lineage>
        <taxon>Bacteria</taxon>
        <taxon>Bacillati</taxon>
        <taxon>Actinomycetota</taxon>
        <taxon>Actinomycetes</taxon>
        <taxon>Mycobacteriales</taxon>
        <taxon>Dietziaceae</taxon>
        <taxon>Dietzia</taxon>
    </lineage>
</organism>
<evidence type="ECO:0000313" key="2">
    <source>
        <dbReference type="Proteomes" id="UP001500383"/>
    </source>
</evidence>
<proteinExistence type="predicted"/>
<gene>
    <name evidence="1" type="ORF">GCM10009831_34130</name>
</gene>
<reference evidence="1 2" key="1">
    <citation type="journal article" date="2019" name="Int. J. Syst. Evol. Microbiol.">
        <title>The Global Catalogue of Microorganisms (GCM) 10K type strain sequencing project: providing services to taxonomists for standard genome sequencing and annotation.</title>
        <authorList>
            <consortium name="The Broad Institute Genomics Platform"/>
            <consortium name="The Broad Institute Genome Sequencing Center for Infectious Disease"/>
            <person name="Wu L."/>
            <person name="Ma J."/>
        </authorList>
    </citation>
    <scope>NUCLEOTIDE SEQUENCE [LARGE SCALE GENOMIC DNA]</scope>
    <source>
        <strain evidence="1 2">JCM 16002</strain>
    </source>
</reference>
<dbReference type="Proteomes" id="UP001500383">
    <property type="component" value="Unassembled WGS sequence"/>
</dbReference>
<evidence type="ECO:0000313" key="1">
    <source>
        <dbReference type="EMBL" id="GAA1721125.1"/>
    </source>
</evidence>
<comment type="caution">
    <text evidence="1">The sequence shown here is derived from an EMBL/GenBank/DDBJ whole genome shotgun (WGS) entry which is preliminary data.</text>
</comment>
<sequence length="92" mass="9698">MVPVPFAPGTFDPGTFDPGFPPGLDPDLAEFLVPDLAGAAAREGFEVADWAGPVLGRFWVRGCRGDWRAEVAPAVPSPDLTVWMDCVGVSSP</sequence>
<protein>
    <submittedName>
        <fullName evidence="1">Uncharacterized protein</fullName>
    </submittedName>
</protein>
<keyword evidence="2" id="KW-1185">Reference proteome</keyword>
<dbReference type="EMBL" id="BAAAQG010000024">
    <property type="protein sequence ID" value="GAA1721125.1"/>
    <property type="molecule type" value="Genomic_DNA"/>
</dbReference>
<name>A0ABN2JAB8_9ACTN</name>
<accession>A0ABN2JAB8</accession>